<sequence length="48" mass="5154">MPIVAVSVEGDKPLSLRAYDTTDGAPRGWPGCRVGWRVTSPLVTEVGR</sequence>
<dbReference type="AlphaFoldDB" id="A0A382MS34"/>
<name>A0A382MS34_9ZZZZ</name>
<protein>
    <submittedName>
        <fullName evidence="1">Uncharacterized protein</fullName>
    </submittedName>
</protein>
<dbReference type="EMBL" id="UINC01095120">
    <property type="protein sequence ID" value="SVC50945.1"/>
    <property type="molecule type" value="Genomic_DNA"/>
</dbReference>
<proteinExistence type="predicted"/>
<feature type="non-terminal residue" evidence="1">
    <location>
        <position position="48"/>
    </location>
</feature>
<accession>A0A382MS34</accession>
<reference evidence="1" key="1">
    <citation type="submission" date="2018-05" db="EMBL/GenBank/DDBJ databases">
        <authorList>
            <person name="Lanie J.A."/>
            <person name="Ng W.-L."/>
            <person name="Kazmierczak K.M."/>
            <person name="Andrzejewski T.M."/>
            <person name="Davidsen T.M."/>
            <person name="Wayne K.J."/>
            <person name="Tettelin H."/>
            <person name="Glass J.I."/>
            <person name="Rusch D."/>
            <person name="Podicherti R."/>
            <person name="Tsui H.-C.T."/>
            <person name="Winkler M.E."/>
        </authorList>
    </citation>
    <scope>NUCLEOTIDE SEQUENCE</scope>
</reference>
<gene>
    <name evidence="1" type="ORF">METZ01_LOCUS303799</name>
</gene>
<organism evidence="1">
    <name type="scientific">marine metagenome</name>
    <dbReference type="NCBI Taxonomy" id="408172"/>
    <lineage>
        <taxon>unclassified sequences</taxon>
        <taxon>metagenomes</taxon>
        <taxon>ecological metagenomes</taxon>
    </lineage>
</organism>
<evidence type="ECO:0000313" key="1">
    <source>
        <dbReference type="EMBL" id="SVC50945.1"/>
    </source>
</evidence>